<dbReference type="RefSeq" id="WP_131573529.1">
    <property type="nucleotide sequence ID" value="NZ_CBCSAJ010000011.1"/>
</dbReference>
<reference evidence="2" key="1">
    <citation type="journal article" date="2019" name="Int. J. Syst. Evol. Microbiol.">
        <title>The Global Catalogue of Microorganisms (GCM) 10K type strain sequencing project: providing services to taxonomists for standard genome sequencing and annotation.</title>
        <authorList>
            <consortium name="The Broad Institute Genomics Platform"/>
            <consortium name="The Broad Institute Genome Sequencing Center for Infectious Disease"/>
            <person name="Wu L."/>
            <person name="Ma J."/>
        </authorList>
    </citation>
    <scope>NUCLEOTIDE SEQUENCE [LARGE SCALE GENOMIC DNA]</scope>
    <source>
        <strain evidence="2">CCM 8875</strain>
    </source>
</reference>
<dbReference type="Proteomes" id="UP001597302">
    <property type="component" value="Unassembled WGS sequence"/>
</dbReference>
<accession>A0ABW4E0V1</accession>
<evidence type="ECO:0000313" key="1">
    <source>
        <dbReference type="EMBL" id="MFD1482997.1"/>
    </source>
</evidence>
<protein>
    <submittedName>
        <fullName evidence="1">Uncharacterized protein</fullName>
    </submittedName>
</protein>
<keyword evidence="2" id="KW-1185">Reference proteome</keyword>
<evidence type="ECO:0000313" key="2">
    <source>
        <dbReference type="Proteomes" id="UP001597302"/>
    </source>
</evidence>
<comment type="caution">
    <text evidence="1">The sequence shown here is derived from an EMBL/GenBank/DDBJ whole genome shotgun (WGS) entry which is preliminary data.</text>
</comment>
<dbReference type="EMBL" id="JBHTOQ010000038">
    <property type="protein sequence ID" value="MFD1482997.1"/>
    <property type="molecule type" value="Genomic_DNA"/>
</dbReference>
<sequence length="101" mass="11101">MNMDQTKDESKDRAQLSEADQEVEQFCDRVEAAMNSQLELCIAGMFILLNSDKLRHLESAPEVLALRGIIGAIKERANAILIEVETDSYDAAIRDAFGGAA</sequence>
<proteinExistence type="predicted"/>
<organism evidence="1 2">
    <name type="scientific">Paracoccus nototheniae</name>
    <dbReference type="NCBI Taxonomy" id="2489002"/>
    <lineage>
        <taxon>Bacteria</taxon>
        <taxon>Pseudomonadati</taxon>
        <taxon>Pseudomonadota</taxon>
        <taxon>Alphaproteobacteria</taxon>
        <taxon>Rhodobacterales</taxon>
        <taxon>Paracoccaceae</taxon>
        <taxon>Paracoccus</taxon>
    </lineage>
</organism>
<gene>
    <name evidence="1" type="ORF">ACFQ5P_16995</name>
</gene>
<name>A0ABW4E0V1_9RHOB</name>